<evidence type="ECO:0000256" key="3">
    <source>
        <dbReference type="ARBA" id="ARBA00022679"/>
    </source>
</evidence>
<dbReference type="PANTHER" id="PTHR43685">
    <property type="entry name" value="GLYCOSYLTRANSFERASE"/>
    <property type="match status" value="1"/>
</dbReference>
<dbReference type="GO" id="GO:0016757">
    <property type="term" value="F:glycosyltransferase activity"/>
    <property type="evidence" value="ECO:0007669"/>
    <property type="project" value="UniProtKB-KW"/>
</dbReference>
<accession>A0A0A2XCI0</accession>
<proteinExistence type="inferred from homology"/>
<dbReference type="EMBL" id="JPXS01000053">
    <property type="protein sequence ID" value="KGQ30096.1"/>
    <property type="molecule type" value="Genomic_DNA"/>
</dbReference>
<dbReference type="InterPro" id="IPR001173">
    <property type="entry name" value="Glyco_trans_2-like"/>
</dbReference>
<evidence type="ECO:0000313" key="5">
    <source>
        <dbReference type="EMBL" id="KGQ30096.1"/>
    </source>
</evidence>
<dbReference type="InterPro" id="IPR029044">
    <property type="entry name" value="Nucleotide-diphossugar_trans"/>
</dbReference>
<name>A0A0A2XCI0_9PAST</name>
<reference evidence="5 6" key="1">
    <citation type="submission" date="2014-08" db="EMBL/GenBank/DDBJ databases">
        <title>Chaperone-usher fimbriae in a diverse selection of Gallibacterium genomes.</title>
        <authorList>
            <person name="Kudirkiene E."/>
            <person name="Bager R.J."/>
            <person name="Johnson T.J."/>
            <person name="Bojesen A.M."/>
        </authorList>
    </citation>
    <scope>NUCLEOTIDE SEQUENCE [LARGE SCALE GENOMIC DNA]</scope>
    <source>
        <strain evidence="5 6">20558/3kl.</strain>
    </source>
</reference>
<evidence type="ECO:0000256" key="2">
    <source>
        <dbReference type="ARBA" id="ARBA00022676"/>
    </source>
</evidence>
<dbReference type="SUPFAM" id="SSF53448">
    <property type="entry name" value="Nucleotide-diphospho-sugar transferases"/>
    <property type="match status" value="1"/>
</dbReference>
<gene>
    <name evidence="5" type="ORF">JP32_09640</name>
</gene>
<dbReference type="PANTHER" id="PTHR43685:SF5">
    <property type="entry name" value="GLYCOSYLTRANSFERASE EPSE-RELATED"/>
    <property type="match status" value="1"/>
</dbReference>
<evidence type="ECO:0000313" key="6">
    <source>
        <dbReference type="Proteomes" id="UP000030526"/>
    </source>
</evidence>
<comment type="caution">
    <text evidence="5">The sequence shown here is derived from an EMBL/GenBank/DDBJ whole genome shotgun (WGS) entry which is preliminary data.</text>
</comment>
<sequence length="302" mass="34831">MKNEALVSVIIPCYNAEKYIEAAVMSILQQSYHHLEVIVINDGSTDKSAEILLQFAQQDLRVRYIENEKNLGLIATLNKGIQLAQGKYIARMDADDIALPDRIEKQVDFLSLHPNIAVLGGAMKTFGENVQSEILALPTEDNEIKAYLFLASAFNHPTVMFNLSVLDRDDIFYQQQYYRAEDYGLWIHLLAKGYQFANLKDVVLNYRILENSETRLLAKNLEQRNQIISKIHHYLLTHLKLSLTDNEILQYSLSTNRANIAQLNLMMLCHIYRKISRTVSYPVGKLLFTRWVNLLGLKWLRK</sequence>
<protein>
    <submittedName>
        <fullName evidence="5">Glycosyl transferase</fullName>
    </submittedName>
</protein>
<feature type="domain" description="Glycosyltransferase 2-like" evidence="4">
    <location>
        <begin position="8"/>
        <end position="135"/>
    </location>
</feature>
<dbReference type="Proteomes" id="UP000030526">
    <property type="component" value="Unassembled WGS sequence"/>
</dbReference>
<evidence type="ECO:0000256" key="1">
    <source>
        <dbReference type="ARBA" id="ARBA00006739"/>
    </source>
</evidence>
<dbReference type="Pfam" id="PF00535">
    <property type="entry name" value="Glycos_transf_2"/>
    <property type="match status" value="1"/>
</dbReference>
<dbReference type="RefSeq" id="WP_039084560.1">
    <property type="nucleotide sequence ID" value="NZ_JPXS01000053.1"/>
</dbReference>
<dbReference type="InterPro" id="IPR050834">
    <property type="entry name" value="Glycosyltransf_2"/>
</dbReference>
<dbReference type="AlphaFoldDB" id="A0A0A2XCI0"/>
<dbReference type="Gene3D" id="3.90.550.10">
    <property type="entry name" value="Spore Coat Polysaccharide Biosynthesis Protein SpsA, Chain A"/>
    <property type="match status" value="1"/>
</dbReference>
<keyword evidence="2" id="KW-0328">Glycosyltransferase</keyword>
<evidence type="ECO:0000259" key="4">
    <source>
        <dbReference type="Pfam" id="PF00535"/>
    </source>
</evidence>
<comment type="similarity">
    <text evidence="1">Belongs to the glycosyltransferase 2 family.</text>
</comment>
<organism evidence="5 6">
    <name type="scientific">Gallibacterium anatis</name>
    <dbReference type="NCBI Taxonomy" id="750"/>
    <lineage>
        <taxon>Bacteria</taxon>
        <taxon>Pseudomonadati</taxon>
        <taxon>Pseudomonadota</taxon>
        <taxon>Gammaproteobacteria</taxon>
        <taxon>Pasteurellales</taxon>
        <taxon>Pasteurellaceae</taxon>
        <taxon>Gallibacterium</taxon>
    </lineage>
</organism>
<keyword evidence="3 5" id="KW-0808">Transferase</keyword>